<dbReference type="PANTHER" id="PTHR34107:SF1">
    <property type="entry name" value="SLL0198 PROTEIN"/>
    <property type="match status" value="1"/>
</dbReference>
<protein>
    <recommendedName>
        <fullName evidence="1">Putative restriction endonuclease domain-containing protein</fullName>
    </recommendedName>
</protein>
<reference evidence="2 3" key="1">
    <citation type="journal article" date="2014" name="Nature">
        <title>An environmental bacterial taxon with a large and distinct metabolic repertoire.</title>
        <authorList>
            <person name="Wilson M.C."/>
            <person name="Mori T."/>
            <person name="Ruckert C."/>
            <person name="Uria A.R."/>
            <person name="Helf M.J."/>
            <person name="Takada K."/>
            <person name="Gernert C."/>
            <person name="Steffens U.A."/>
            <person name="Heycke N."/>
            <person name="Schmitt S."/>
            <person name="Rinke C."/>
            <person name="Helfrich E.J."/>
            <person name="Brachmann A.O."/>
            <person name="Gurgui C."/>
            <person name="Wakimoto T."/>
            <person name="Kracht M."/>
            <person name="Crusemann M."/>
            <person name="Hentschel U."/>
            <person name="Abe I."/>
            <person name="Matsunaga S."/>
            <person name="Kalinowski J."/>
            <person name="Takeyama H."/>
            <person name="Piel J."/>
        </authorList>
    </citation>
    <scope>NUCLEOTIDE SEQUENCE [LARGE SCALE GENOMIC DNA]</scope>
    <source>
        <strain evidence="3">TSY2</strain>
    </source>
</reference>
<evidence type="ECO:0000313" key="3">
    <source>
        <dbReference type="Proteomes" id="UP000019140"/>
    </source>
</evidence>
<dbReference type="Pfam" id="PF05685">
    <property type="entry name" value="Uma2"/>
    <property type="match status" value="1"/>
</dbReference>
<accession>W4MER0</accession>
<dbReference type="SUPFAM" id="SSF52980">
    <property type="entry name" value="Restriction endonuclease-like"/>
    <property type="match status" value="1"/>
</dbReference>
<keyword evidence="3" id="KW-1185">Reference proteome</keyword>
<dbReference type="PANTHER" id="PTHR34107">
    <property type="entry name" value="SLL0198 PROTEIN-RELATED"/>
    <property type="match status" value="1"/>
</dbReference>
<dbReference type="HOGENOM" id="CLU_076312_3_2_7"/>
<dbReference type="Gene3D" id="3.90.1570.10">
    <property type="entry name" value="tt1808, chain A"/>
    <property type="match status" value="1"/>
</dbReference>
<name>W4MER0_9BACT</name>
<gene>
    <name evidence="2" type="ORF">ETSY2_03185</name>
</gene>
<dbReference type="AlphaFoldDB" id="W4MER0"/>
<dbReference type="InterPro" id="IPR011335">
    <property type="entry name" value="Restrct_endonuc-II-like"/>
</dbReference>
<feature type="non-terminal residue" evidence="2">
    <location>
        <position position="181"/>
    </location>
</feature>
<dbReference type="Proteomes" id="UP000019140">
    <property type="component" value="Unassembled WGS sequence"/>
</dbReference>
<dbReference type="EMBL" id="AZHX01000128">
    <property type="protein sequence ID" value="ETX08804.1"/>
    <property type="molecule type" value="Genomic_DNA"/>
</dbReference>
<evidence type="ECO:0000313" key="2">
    <source>
        <dbReference type="EMBL" id="ETX08804.1"/>
    </source>
</evidence>
<dbReference type="InterPro" id="IPR008538">
    <property type="entry name" value="Uma2"/>
</dbReference>
<comment type="caution">
    <text evidence="2">The sequence shown here is derived from an EMBL/GenBank/DDBJ whole genome shotgun (WGS) entry which is preliminary data.</text>
</comment>
<dbReference type="CDD" id="cd06260">
    <property type="entry name" value="DUF820-like"/>
    <property type="match status" value="1"/>
</dbReference>
<sequence length="181" mass="19985">MASVHTAVTVSDLLSQLGDIPASRVRLQPAPGTATEADVVTVHDREQRLCELVDGVLVEKTVGYYESYIAATLIRFLGNFVVEHDLGIIAGADGMIRLAPGLVRIPDVSFVAWEKLPGRRLPRQPVPDLVPDPVVEVLSESNTLREMARKLDEYFALGVRLVWLVDPERETITVHTARHQS</sequence>
<feature type="domain" description="Putative restriction endonuclease" evidence="1">
    <location>
        <begin position="47"/>
        <end position="178"/>
    </location>
</feature>
<proteinExistence type="predicted"/>
<dbReference type="InterPro" id="IPR012296">
    <property type="entry name" value="Nuclease_put_TT1808"/>
</dbReference>
<organism evidence="2 3">
    <name type="scientific">Candidatus Entotheonella gemina</name>
    <dbReference type="NCBI Taxonomy" id="1429439"/>
    <lineage>
        <taxon>Bacteria</taxon>
        <taxon>Pseudomonadati</taxon>
        <taxon>Nitrospinota/Tectimicrobiota group</taxon>
        <taxon>Candidatus Tectimicrobiota</taxon>
        <taxon>Candidatus Entotheonellia</taxon>
        <taxon>Candidatus Entotheonellales</taxon>
        <taxon>Candidatus Entotheonellaceae</taxon>
        <taxon>Candidatus Entotheonella</taxon>
    </lineage>
</organism>
<evidence type="ECO:0000259" key="1">
    <source>
        <dbReference type="Pfam" id="PF05685"/>
    </source>
</evidence>